<dbReference type="GO" id="GO:0043161">
    <property type="term" value="P:proteasome-mediated ubiquitin-dependent protein catabolic process"/>
    <property type="evidence" value="ECO:0007669"/>
    <property type="project" value="TreeGrafter"/>
</dbReference>
<dbReference type="GO" id="GO:0006513">
    <property type="term" value="P:protein monoubiquitination"/>
    <property type="evidence" value="ECO:0007669"/>
    <property type="project" value="TreeGrafter"/>
</dbReference>
<dbReference type="Pfam" id="PF09814">
    <property type="entry name" value="HECT_2"/>
    <property type="match status" value="1"/>
</dbReference>
<dbReference type="GO" id="GO:0051865">
    <property type="term" value="P:protein autoubiquitination"/>
    <property type="evidence" value="ECO:0007669"/>
    <property type="project" value="TreeGrafter"/>
</dbReference>
<feature type="region of interest" description="Disordered" evidence="1">
    <location>
        <begin position="535"/>
        <end position="559"/>
    </location>
</feature>
<protein>
    <submittedName>
        <fullName evidence="2">Uncharacterized protein</fullName>
    </submittedName>
</protein>
<organism evidence="2 3">
    <name type="scientific">Mycena venus</name>
    <dbReference type="NCBI Taxonomy" id="2733690"/>
    <lineage>
        <taxon>Eukaryota</taxon>
        <taxon>Fungi</taxon>
        <taxon>Dikarya</taxon>
        <taxon>Basidiomycota</taxon>
        <taxon>Agaricomycotina</taxon>
        <taxon>Agaricomycetes</taxon>
        <taxon>Agaricomycetidae</taxon>
        <taxon>Agaricales</taxon>
        <taxon>Marasmiineae</taxon>
        <taxon>Mycenaceae</taxon>
        <taxon>Mycena</taxon>
    </lineage>
</organism>
<dbReference type="AlphaFoldDB" id="A0A8H6YK27"/>
<dbReference type="GO" id="GO:0030332">
    <property type="term" value="F:cyclin binding"/>
    <property type="evidence" value="ECO:0007669"/>
    <property type="project" value="TreeGrafter"/>
</dbReference>
<evidence type="ECO:0000256" key="1">
    <source>
        <dbReference type="SAM" id="MobiDB-lite"/>
    </source>
</evidence>
<feature type="compositionally biased region" description="Polar residues" evidence="1">
    <location>
        <begin position="106"/>
        <end position="123"/>
    </location>
</feature>
<comment type="caution">
    <text evidence="2">The sequence shown here is derived from an EMBL/GenBank/DDBJ whole genome shotgun (WGS) entry which is preliminary data.</text>
</comment>
<feature type="region of interest" description="Disordered" evidence="1">
    <location>
        <begin position="99"/>
        <end position="123"/>
    </location>
</feature>
<evidence type="ECO:0000313" key="3">
    <source>
        <dbReference type="Proteomes" id="UP000620124"/>
    </source>
</evidence>
<dbReference type="GO" id="GO:0061630">
    <property type="term" value="F:ubiquitin protein ligase activity"/>
    <property type="evidence" value="ECO:0007669"/>
    <property type="project" value="TreeGrafter"/>
</dbReference>
<evidence type="ECO:0000313" key="2">
    <source>
        <dbReference type="EMBL" id="KAF7360497.1"/>
    </source>
</evidence>
<feature type="region of interest" description="Disordered" evidence="1">
    <location>
        <begin position="361"/>
        <end position="389"/>
    </location>
</feature>
<dbReference type="GO" id="GO:0005829">
    <property type="term" value="C:cytosol"/>
    <property type="evidence" value="ECO:0007669"/>
    <property type="project" value="TreeGrafter"/>
</dbReference>
<keyword evidence="3" id="KW-1185">Reference proteome</keyword>
<dbReference type="GO" id="GO:0031624">
    <property type="term" value="F:ubiquitin conjugating enzyme binding"/>
    <property type="evidence" value="ECO:0007669"/>
    <property type="project" value="TreeGrafter"/>
</dbReference>
<dbReference type="GO" id="GO:0000151">
    <property type="term" value="C:ubiquitin ligase complex"/>
    <property type="evidence" value="ECO:0007669"/>
    <property type="project" value="TreeGrafter"/>
</dbReference>
<gene>
    <name evidence="2" type="ORF">MVEN_00780400</name>
</gene>
<dbReference type="EMBL" id="JACAZI010000005">
    <property type="protein sequence ID" value="KAF7360497.1"/>
    <property type="molecule type" value="Genomic_DNA"/>
</dbReference>
<proteinExistence type="predicted"/>
<dbReference type="GO" id="GO:0005634">
    <property type="term" value="C:nucleus"/>
    <property type="evidence" value="ECO:0007669"/>
    <property type="project" value="TreeGrafter"/>
</dbReference>
<dbReference type="GO" id="GO:0000209">
    <property type="term" value="P:protein polyubiquitination"/>
    <property type="evidence" value="ECO:0007669"/>
    <property type="project" value="TreeGrafter"/>
</dbReference>
<dbReference type="PANTHER" id="PTHR31531">
    <property type="entry name" value="E3 UBIQUITIN-PROTEIN LIGASE E3D FAMILY MEMBER"/>
    <property type="match status" value="1"/>
</dbReference>
<sequence length="963" mass="106624">MATLTRTATQPQKQQALDPILTSAIPSPFPRELLQQHSPPEVHVEAEVEAGPSRTLPASESNATMVLQEVMPSIAYVEKTCLMTLNNLLSGSTPWNPIVPDRRHSMPSSPTTSADPQTEFQSSSALQTLVSNLRSRDPPDAMVEIQGNSDAALIHELRNRVDQMSHTLEPSDAHLAESIVSLLSHFNRLSVIHSADQGARLTPLEDRFDESLYPPGDLFNTLKRQLSDLQVERQSSQQEPLPPNTPPVVAVEKTLLWSKIDEELESVVAMCKERTERFEHLPPQYDVADYHHETPPQYDSASIRSSYDDSKSKHNGLHSPSLATGNEKMRLDLEAVTMAIDRLYLVAPQLHNQRVELKSSKLAQMEKARRQGSASAVSRGKQKAKDPDTRELENLLELLGKASERTLKDQSVILDGGMKTRLERARQRDVAKREAFVGHLADYSDAGRLHGQDAVLQPTGTRMKNPDAMLTLPEFIREAVPDSVRLEDPQAMLTLPEFVKEAPPPHINQPPPIAPASAIRKKPIRTRSLSAPSLSWLRSSGSRSGLRSEVTNSPPVPSVSQSESAFAVTYVAEHHENLQHILVFLTVRGATPGVDIEAEVLPAGGDAESSAGGDYLVVKSGPHTSLPLVLPGRITPGKKQVRVQGAHYEIKLSTLPTVAASATAETYSAPLLDATQLSTANPTSFICASCSLPLVQSTRVRTYKDLPSEHWEELVDAWMCHTDQKLNERVMKHGKGGFWPEVGQALVGGSYILFEEEAMVKNHLCPADSTKRGEDWRLVRCICGAVVGRCQEHQHQHQAGSGNENANVFRMLKYAIRPVSSSTEPSKLPLSAFIVEDMTEFVEAHASYRFIILDEEEERARILVWLFKPHMRLAYTTQTQYSMPRSASIRTAKVLYKLLGPSEATADLQSILNTYPGFPQAEYLFYPMDICRRLAGLLKESNGSYPESLRTMTGLEVGWLRRA</sequence>
<dbReference type="InterPro" id="IPR019193">
    <property type="entry name" value="UBQ-conj_enz_E2-bd_prot"/>
</dbReference>
<dbReference type="OrthoDB" id="66510at2759"/>
<dbReference type="PANTHER" id="PTHR31531:SF2">
    <property type="entry name" value="E3 UBIQUITIN-PROTEIN LIGASE E3D"/>
    <property type="match status" value="1"/>
</dbReference>
<name>A0A8H6YK27_9AGAR</name>
<dbReference type="Proteomes" id="UP000620124">
    <property type="component" value="Unassembled WGS sequence"/>
</dbReference>
<feature type="region of interest" description="Disordered" evidence="1">
    <location>
        <begin position="285"/>
        <end position="323"/>
    </location>
</feature>
<accession>A0A8H6YK27</accession>
<reference evidence="2" key="1">
    <citation type="submission" date="2020-05" db="EMBL/GenBank/DDBJ databases">
        <title>Mycena genomes resolve the evolution of fungal bioluminescence.</title>
        <authorList>
            <person name="Tsai I.J."/>
        </authorList>
    </citation>
    <scope>NUCLEOTIDE SEQUENCE</scope>
    <source>
        <strain evidence="2">CCC161011</strain>
    </source>
</reference>